<feature type="compositionally biased region" description="Low complexity" evidence="1">
    <location>
        <begin position="116"/>
        <end position="127"/>
    </location>
</feature>
<protein>
    <submittedName>
        <fullName evidence="3">CAP domain-containing protein</fullName>
    </submittedName>
</protein>
<feature type="domain" description="SCP" evidence="2">
    <location>
        <begin position="156"/>
        <end position="262"/>
    </location>
</feature>
<name>A0A939HBL8_9MICC</name>
<dbReference type="PANTHER" id="PTHR31157:SF1">
    <property type="entry name" value="SCP DOMAIN-CONTAINING PROTEIN"/>
    <property type="match status" value="1"/>
</dbReference>
<evidence type="ECO:0000256" key="1">
    <source>
        <dbReference type="SAM" id="MobiDB-lite"/>
    </source>
</evidence>
<gene>
    <name evidence="3" type="ORF">J1902_07650</name>
</gene>
<keyword evidence="4" id="KW-1185">Reference proteome</keyword>
<reference evidence="3" key="1">
    <citation type="submission" date="2021-03" db="EMBL/GenBank/DDBJ databases">
        <title>A new species, PO-11, isolated from a karst cave deposit.</title>
        <authorList>
            <person name="Zhaoxiaoyong W."/>
        </authorList>
    </citation>
    <scope>NUCLEOTIDE SEQUENCE</scope>
    <source>
        <strain evidence="3">PO-11</strain>
    </source>
</reference>
<evidence type="ECO:0000259" key="2">
    <source>
        <dbReference type="Pfam" id="PF00188"/>
    </source>
</evidence>
<dbReference type="Gene3D" id="3.40.33.10">
    <property type="entry name" value="CAP"/>
    <property type="match status" value="1"/>
</dbReference>
<evidence type="ECO:0000313" key="3">
    <source>
        <dbReference type="EMBL" id="MBO1267849.1"/>
    </source>
</evidence>
<dbReference type="PANTHER" id="PTHR31157">
    <property type="entry name" value="SCP DOMAIN-CONTAINING PROTEIN"/>
    <property type="match status" value="1"/>
</dbReference>
<dbReference type="SUPFAM" id="SSF69318">
    <property type="entry name" value="Integrin alpha N-terminal domain"/>
    <property type="match status" value="1"/>
</dbReference>
<dbReference type="AlphaFoldDB" id="A0A939HBL8"/>
<dbReference type="InterPro" id="IPR014044">
    <property type="entry name" value="CAP_dom"/>
</dbReference>
<organism evidence="3 4">
    <name type="scientific">Arthrobacter cavernae</name>
    <dbReference type="NCBI Taxonomy" id="2817681"/>
    <lineage>
        <taxon>Bacteria</taxon>
        <taxon>Bacillati</taxon>
        <taxon>Actinomycetota</taxon>
        <taxon>Actinomycetes</taxon>
        <taxon>Micrococcales</taxon>
        <taxon>Micrococcaceae</taxon>
        <taxon>Arthrobacter</taxon>
    </lineage>
</organism>
<dbReference type="CDD" id="cd05379">
    <property type="entry name" value="CAP_bacterial"/>
    <property type="match status" value="1"/>
</dbReference>
<dbReference type="InterPro" id="IPR028994">
    <property type="entry name" value="Integrin_alpha_N"/>
</dbReference>
<dbReference type="Pfam" id="PF00188">
    <property type="entry name" value="CAP"/>
    <property type="match status" value="1"/>
</dbReference>
<feature type="region of interest" description="Disordered" evidence="1">
    <location>
        <begin position="30"/>
        <end position="137"/>
    </location>
</feature>
<evidence type="ECO:0000313" key="4">
    <source>
        <dbReference type="Proteomes" id="UP000664164"/>
    </source>
</evidence>
<accession>A0A939HBL8</accession>
<comment type="caution">
    <text evidence="3">The sequence shown here is derived from an EMBL/GenBank/DDBJ whole genome shotgun (WGS) entry which is preliminary data.</text>
</comment>
<proteinExistence type="predicted"/>
<dbReference type="EMBL" id="JAFNLL010000014">
    <property type="protein sequence ID" value="MBO1267849.1"/>
    <property type="molecule type" value="Genomic_DNA"/>
</dbReference>
<dbReference type="SUPFAM" id="SSF55797">
    <property type="entry name" value="PR-1-like"/>
    <property type="match status" value="1"/>
</dbReference>
<dbReference type="Proteomes" id="UP000664164">
    <property type="component" value="Unassembled WGS sequence"/>
</dbReference>
<sequence length="564" mass="57820">MLACVLSFAVPASGNAITSGGSDATSPIAAAAREASSAPAATIEQPATAAVTPAPAPQQGTAQQSTPAEGAAKTPDAGTAVGPDVTNTAPAVADGPPPVATIGPLYGPDPLPAAPAPETAPEAAPEPTQREDTGVGGAAAMGLVPDDNTAAIRTVFNAINNYRASLGLAPVKYHATVAGLAQDWSDNIATREVIEHRASFWTDPRALNPNNGAGEVIAVRWDRDAAQLVEWWKSSPGHDAMLKDPRFNVMGAGITYTDGNWQTTPNRYTMWGVVNFFGYTTLPAGTTDAPGGAVTPPTPPAPSVCDLIAKHQPPTLDLSSAAIRGPGDLVAVDSAGALLDFPALGNGQFGPARTAGTGFGGTKEVFVTDWDRDGVFDILAQKLDGTLVLHAGIQAGSFKAPLTLGSGGWQAMTMTVGTWCANNRLPQILATDSAGKLWLYNNAGMALIVRRTEVGSGVSAVRLSMVDYNADGFEDLLAVGSDGKLRLYRGAGTPAPRAEVRPVVGIGWTDYTGLRALRGAKGLNSTAIAGLDANGVVEYWDLGTGGLTTPVTVATGWTGRKLAQ</sequence>
<dbReference type="InterPro" id="IPR035940">
    <property type="entry name" value="CAP_sf"/>
</dbReference>
<dbReference type="RefSeq" id="WP_207615655.1">
    <property type="nucleotide sequence ID" value="NZ_JAFNLL010000014.1"/>
</dbReference>
<feature type="compositionally biased region" description="Low complexity" evidence="1">
    <location>
        <begin position="30"/>
        <end position="68"/>
    </location>
</feature>